<evidence type="ECO:0000256" key="3">
    <source>
        <dbReference type="ARBA" id="ARBA00022723"/>
    </source>
</evidence>
<keyword evidence="7 11" id="KW-1133">Transmembrane helix</keyword>
<feature type="transmembrane region" description="Helical" evidence="11">
    <location>
        <begin position="233"/>
        <end position="254"/>
    </location>
</feature>
<feature type="compositionally biased region" description="Polar residues" evidence="10">
    <location>
        <begin position="95"/>
        <end position="109"/>
    </location>
</feature>
<dbReference type="Pfam" id="PF13639">
    <property type="entry name" value="zf-RING_2"/>
    <property type="match status" value="1"/>
</dbReference>
<evidence type="ECO:0000256" key="8">
    <source>
        <dbReference type="ARBA" id="ARBA00023136"/>
    </source>
</evidence>
<keyword evidence="5" id="KW-0833">Ubl conjugation pathway</keyword>
<evidence type="ECO:0000256" key="5">
    <source>
        <dbReference type="ARBA" id="ARBA00022786"/>
    </source>
</evidence>
<feature type="region of interest" description="Disordered" evidence="10">
    <location>
        <begin position="1"/>
        <end position="32"/>
    </location>
</feature>
<keyword evidence="8 11" id="KW-0472">Membrane</keyword>
<evidence type="ECO:0000259" key="12">
    <source>
        <dbReference type="PROSITE" id="PS50089"/>
    </source>
</evidence>
<dbReference type="AlphaFoldDB" id="A0A1Y1I365"/>
<dbReference type="SUPFAM" id="SSF57850">
    <property type="entry name" value="RING/U-box"/>
    <property type="match status" value="1"/>
</dbReference>
<dbReference type="CDD" id="cd16532">
    <property type="entry name" value="RING-HC_RNFT1-like"/>
    <property type="match status" value="1"/>
</dbReference>
<accession>A0A1Y1I365</accession>
<name>A0A1Y1I365_KLENI</name>
<evidence type="ECO:0000313" key="14">
    <source>
        <dbReference type="Proteomes" id="UP000054558"/>
    </source>
</evidence>
<dbReference type="Gene3D" id="3.30.40.10">
    <property type="entry name" value="Zinc/RING finger domain, C3HC4 (zinc finger)"/>
    <property type="match status" value="1"/>
</dbReference>
<dbReference type="InterPro" id="IPR044235">
    <property type="entry name" value="RNFT1/2"/>
</dbReference>
<feature type="domain" description="RING-type" evidence="12">
    <location>
        <begin position="403"/>
        <end position="441"/>
    </location>
</feature>
<evidence type="ECO:0000256" key="6">
    <source>
        <dbReference type="ARBA" id="ARBA00022833"/>
    </source>
</evidence>
<dbReference type="Proteomes" id="UP000054558">
    <property type="component" value="Unassembled WGS sequence"/>
</dbReference>
<dbReference type="PROSITE" id="PS50089">
    <property type="entry name" value="ZF_RING_2"/>
    <property type="match status" value="1"/>
</dbReference>
<feature type="region of interest" description="Disordered" evidence="10">
    <location>
        <begin position="91"/>
        <end position="169"/>
    </location>
</feature>
<comment type="subcellular location">
    <subcellularLocation>
        <location evidence="1">Membrane</location>
        <topology evidence="1">Multi-pass membrane protein</topology>
    </subcellularLocation>
</comment>
<proteinExistence type="predicted"/>
<dbReference type="PANTHER" id="PTHR15860:SF0">
    <property type="entry name" value="LP20373P"/>
    <property type="match status" value="1"/>
</dbReference>
<keyword evidence="4 9" id="KW-0863">Zinc-finger</keyword>
<dbReference type="GO" id="GO:1904294">
    <property type="term" value="P:positive regulation of ERAD pathway"/>
    <property type="evidence" value="ECO:0007669"/>
    <property type="project" value="InterPro"/>
</dbReference>
<dbReference type="GO" id="GO:0016020">
    <property type="term" value="C:membrane"/>
    <property type="evidence" value="ECO:0007669"/>
    <property type="project" value="UniProtKB-SubCell"/>
</dbReference>
<evidence type="ECO:0000256" key="2">
    <source>
        <dbReference type="ARBA" id="ARBA00022692"/>
    </source>
</evidence>
<dbReference type="InterPro" id="IPR013083">
    <property type="entry name" value="Znf_RING/FYVE/PHD"/>
</dbReference>
<evidence type="ECO:0000256" key="1">
    <source>
        <dbReference type="ARBA" id="ARBA00004141"/>
    </source>
</evidence>
<evidence type="ECO:0000256" key="4">
    <source>
        <dbReference type="ARBA" id="ARBA00022771"/>
    </source>
</evidence>
<dbReference type="PROSITE" id="PS00518">
    <property type="entry name" value="ZF_RING_1"/>
    <property type="match status" value="1"/>
</dbReference>
<dbReference type="GO" id="GO:0061630">
    <property type="term" value="F:ubiquitin protein ligase activity"/>
    <property type="evidence" value="ECO:0000318"/>
    <property type="project" value="GO_Central"/>
</dbReference>
<dbReference type="PANTHER" id="PTHR15860">
    <property type="entry name" value="UNCHARACTERIZED RING FINGER-CONTAINING PROTEIN"/>
    <property type="match status" value="1"/>
</dbReference>
<dbReference type="GO" id="GO:0008270">
    <property type="term" value="F:zinc ion binding"/>
    <property type="evidence" value="ECO:0007669"/>
    <property type="project" value="UniProtKB-KW"/>
</dbReference>
<reference evidence="13 14" key="1">
    <citation type="journal article" date="2014" name="Nat. Commun.">
        <title>Klebsormidium flaccidum genome reveals primary factors for plant terrestrial adaptation.</title>
        <authorList>
            <person name="Hori K."/>
            <person name="Maruyama F."/>
            <person name="Fujisawa T."/>
            <person name="Togashi T."/>
            <person name="Yamamoto N."/>
            <person name="Seo M."/>
            <person name="Sato S."/>
            <person name="Yamada T."/>
            <person name="Mori H."/>
            <person name="Tajima N."/>
            <person name="Moriyama T."/>
            <person name="Ikeuchi M."/>
            <person name="Watanabe M."/>
            <person name="Wada H."/>
            <person name="Kobayashi K."/>
            <person name="Saito M."/>
            <person name="Masuda T."/>
            <person name="Sasaki-Sekimoto Y."/>
            <person name="Mashiguchi K."/>
            <person name="Awai K."/>
            <person name="Shimojima M."/>
            <person name="Masuda S."/>
            <person name="Iwai M."/>
            <person name="Nobusawa T."/>
            <person name="Narise T."/>
            <person name="Kondo S."/>
            <person name="Saito H."/>
            <person name="Sato R."/>
            <person name="Murakawa M."/>
            <person name="Ihara Y."/>
            <person name="Oshima-Yamada Y."/>
            <person name="Ohtaka K."/>
            <person name="Satoh M."/>
            <person name="Sonobe K."/>
            <person name="Ishii M."/>
            <person name="Ohtani R."/>
            <person name="Kanamori-Sato M."/>
            <person name="Honoki R."/>
            <person name="Miyazaki D."/>
            <person name="Mochizuki H."/>
            <person name="Umetsu J."/>
            <person name="Higashi K."/>
            <person name="Shibata D."/>
            <person name="Kamiya Y."/>
            <person name="Sato N."/>
            <person name="Nakamura Y."/>
            <person name="Tabata S."/>
            <person name="Ida S."/>
            <person name="Kurokawa K."/>
            <person name="Ohta H."/>
        </authorList>
    </citation>
    <scope>NUCLEOTIDE SEQUENCE [LARGE SCALE GENOMIC DNA]</scope>
    <source>
        <strain evidence="13 14">NIES-2285</strain>
    </source>
</reference>
<dbReference type="EMBL" id="DF237181">
    <property type="protein sequence ID" value="GAQ85375.1"/>
    <property type="molecule type" value="Genomic_DNA"/>
</dbReference>
<dbReference type="OrthoDB" id="9049620at2759"/>
<evidence type="ECO:0000256" key="11">
    <source>
        <dbReference type="SAM" id="Phobius"/>
    </source>
</evidence>
<evidence type="ECO:0000256" key="9">
    <source>
        <dbReference type="PROSITE-ProRule" id="PRU00175"/>
    </source>
</evidence>
<feature type="compositionally biased region" description="Gly residues" evidence="10">
    <location>
        <begin position="157"/>
        <end position="166"/>
    </location>
</feature>
<dbReference type="SMART" id="SM00184">
    <property type="entry name" value="RING"/>
    <property type="match status" value="1"/>
</dbReference>
<gene>
    <name evidence="13" type="ORF">KFL_002320090</name>
</gene>
<keyword evidence="3" id="KW-0479">Metal-binding</keyword>
<evidence type="ECO:0000256" key="7">
    <source>
        <dbReference type="ARBA" id="ARBA00022989"/>
    </source>
</evidence>
<dbReference type="InterPro" id="IPR017907">
    <property type="entry name" value="Znf_RING_CS"/>
</dbReference>
<sequence length="464" mass="51344">MDPGPAQEAMDAAETGHRSSPRHWPPANSLSSAFLSGWRQGQAPVSNMLFRWMHTRTMPTQEESRAGHDQAGAGTSQGLAEGDVAIEIGEREVDAQTTPVSAVRQSETPTHGAPHAASSPLLTPQRLGRLNSSGSVVELSQPASARSSRADDRDGGESMGGGGAGRDAGPARYDLQQAARWLEQALPFILLLIMVFIREHMQGFLMVVWITGLMMKANEIIRRETALKTEKRSLLLLGLAAVLALHIAAVYWWYRNDELWRPLALLPLLKIPGFWQAAWIIVVNDTLVRYFAMIIKACLLAGQKHARGRPFRKQAQLLTLVEYTSLLYRALIPAPVWYRFFLNETYGHLFSSLTTGLYLTFKLTATFDKVCSFISAARTVARREVQYGQVATSEEVLAAGDLCAICQEKMQSPISLRCHHVFCEDCVAEWFERERTCPLCRAVVKSAGLRSFGDGTTTLLAQLF</sequence>
<organism evidence="13 14">
    <name type="scientific">Klebsormidium nitens</name>
    <name type="common">Green alga</name>
    <name type="synonym">Ulothrix nitens</name>
    <dbReference type="NCBI Taxonomy" id="105231"/>
    <lineage>
        <taxon>Eukaryota</taxon>
        <taxon>Viridiplantae</taxon>
        <taxon>Streptophyta</taxon>
        <taxon>Klebsormidiophyceae</taxon>
        <taxon>Klebsormidiales</taxon>
        <taxon>Klebsormidiaceae</taxon>
        <taxon>Klebsormidium</taxon>
    </lineage>
</organism>
<evidence type="ECO:0000313" key="13">
    <source>
        <dbReference type="EMBL" id="GAQ85375.1"/>
    </source>
</evidence>
<protein>
    <recommendedName>
        <fullName evidence="12">RING-type domain-containing protein</fullName>
    </recommendedName>
</protein>
<dbReference type="OMA" id="HHRQPPH"/>
<keyword evidence="14" id="KW-1185">Reference proteome</keyword>
<dbReference type="InterPro" id="IPR001841">
    <property type="entry name" value="Znf_RING"/>
</dbReference>
<keyword evidence="2 11" id="KW-0812">Transmembrane</keyword>
<keyword evidence="6" id="KW-0862">Zinc</keyword>
<evidence type="ECO:0000256" key="10">
    <source>
        <dbReference type="SAM" id="MobiDB-lite"/>
    </source>
</evidence>